<gene>
    <name evidence="5" type="ORF">GXW71_27475</name>
</gene>
<comment type="caution">
    <text evidence="5">The sequence shown here is derived from an EMBL/GenBank/DDBJ whole genome shotgun (WGS) entry which is preliminary data.</text>
</comment>
<evidence type="ECO:0000256" key="1">
    <source>
        <dbReference type="ARBA" id="ARBA00004196"/>
    </source>
</evidence>
<evidence type="ECO:0000313" key="6">
    <source>
        <dbReference type="Proteomes" id="UP001196870"/>
    </source>
</evidence>
<dbReference type="InterPro" id="IPR004682">
    <property type="entry name" value="TRAP_DctP"/>
</dbReference>
<name>A0ABS5F6D2_9PROT</name>
<dbReference type="Pfam" id="PF03480">
    <property type="entry name" value="DctP"/>
    <property type="match status" value="1"/>
</dbReference>
<protein>
    <submittedName>
        <fullName evidence="5">TRAP transporter substrate-binding protein</fullName>
    </submittedName>
</protein>
<accession>A0ABS5F6D2</accession>
<evidence type="ECO:0000313" key="5">
    <source>
        <dbReference type="EMBL" id="MBR0668125.1"/>
    </source>
</evidence>
<dbReference type="PIRSF" id="PIRSF006470">
    <property type="entry name" value="DctB"/>
    <property type="match status" value="1"/>
</dbReference>
<dbReference type="InterPro" id="IPR038404">
    <property type="entry name" value="TRAP_DctP_sf"/>
</dbReference>
<evidence type="ECO:0000256" key="3">
    <source>
        <dbReference type="ARBA" id="ARBA00022448"/>
    </source>
</evidence>
<keyword evidence="6" id="KW-1185">Reference proteome</keyword>
<reference evidence="6" key="1">
    <citation type="journal article" date="2021" name="Syst. Appl. Microbiol.">
        <title>Roseomonas hellenica sp. nov., isolated from roots of wild-growing Alkanna tinctoria.</title>
        <authorList>
            <person name="Rat A."/>
            <person name="Naranjo H.D."/>
            <person name="Lebbe L."/>
            <person name="Cnockaert M."/>
            <person name="Krigas N."/>
            <person name="Grigoriadou K."/>
            <person name="Maloupa E."/>
            <person name="Willems A."/>
        </authorList>
    </citation>
    <scope>NUCLEOTIDE SEQUENCE [LARGE SCALE GENOMIC DNA]</scope>
    <source>
        <strain evidence="6">LMG 31523</strain>
    </source>
</reference>
<dbReference type="EMBL" id="JAAGBB010000048">
    <property type="protein sequence ID" value="MBR0668125.1"/>
    <property type="molecule type" value="Genomic_DNA"/>
</dbReference>
<keyword evidence="3" id="KW-0813">Transport</keyword>
<dbReference type="NCBIfam" id="TIGR00787">
    <property type="entry name" value="dctP"/>
    <property type="match status" value="1"/>
</dbReference>
<proteinExistence type="inferred from homology"/>
<dbReference type="Gene3D" id="3.40.190.170">
    <property type="entry name" value="Bacterial extracellular solute-binding protein, family 7"/>
    <property type="match status" value="1"/>
</dbReference>
<comment type="subcellular location">
    <subcellularLocation>
        <location evidence="1">Cell envelope</location>
    </subcellularLocation>
</comment>
<dbReference type="RefSeq" id="WP_211855900.1">
    <property type="nucleotide sequence ID" value="NZ_JAAGBB010000048.1"/>
</dbReference>
<comment type="similarity">
    <text evidence="2">Belongs to the bacterial solute-binding protein 7 family.</text>
</comment>
<dbReference type="NCBIfam" id="NF037995">
    <property type="entry name" value="TRAP_S1"/>
    <property type="match status" value="1"/>
</dbReference>
<dbReference type="PANTHER" id="PTHR33376">
    <property type="match status" value="1"/>
</dbReference>
<evidence type="ECO:0000256" key="4">
    <source>
        <dbReference type="ARBA" id="ARBA00022729"/>
    </source>
</evidence>
<evidence type="ECO:0000256" key="2">
    <source>
        <dbReference type="ARBA" id="ARBA00009023"/>
    </source>
</evidence>
<dbReference type="PANTHER" id="PTHR33376:SF4">
    <property type="entry name" value="SIALIC ACID-BINDING PERIPLASMIC PROTEIN SIAP"/>
    <property type="match status" value="1"/>
</dbReference>
<keyword evidence="4" id="KW-0732">Signal</keyword>
<sequence>MNRFTRRELAAGAVFLGGLAPAVLRAQTRIVLRLGWTSGDGAQDPYAIGAREFKKALEEKVGDRVDVQLFPNRAIGDERPLVDGMRLGTVDMGIITNAVIAQIEPAFQLNDLPFLFGSEAQAHRVLDGAVGNDLKQRLERRGIIALGFMEGGFRHMINNIRPITRPEDVRGIKFRVLQSPIFIEMYRSLGGNAVPMAWGETFTAVQQGAIDGLEIPLGVIDQNKYYEVTKYLSLTGHIYSMNGLLISKRSFDRLPADLKTAVNEAAATAVRIERQTIGTLAAGLVRSLAGHGMQVNEVPDKAAFRRAVLPMYENFRGQIGAELVREALAAVQ</sequence>
<dbReference type="InterPro" id="IPR018389">
    <property type="entry name" value="DctP_fam"/>
</dbReference>
<dbReference type="Proteomes" id="UP001196870">
    <property type="component" value="Unassembled WGS sequence"/>
</dbReference>
<dbReference type="CDD" id="cd13603">
    <property type="entry name" value="PBP2_TRAP_Siap_TeaA_like"/>
    <property type="match status" value="1"/>
</dbReference>
<organism evidence="5 6">
    <name type="scientific">Plastoroseomonas hellenica</name>
    <dbReference type="NCBI Taxonomy" id="2687306"/>
    <lineage>
        <taxon>Bacteria</taxon>
        <taxon>Pseudomonadati</taxon>
        <taxon>Pseudomonadota</taxon>
        <taxon>Alphaproteobacteria</taxon>
        <taxon>Acetobacterales</taxon>
        <taxon>Acetobacteraceae</taxon>
        <taxon>Plastoroseomonas</taxon>
    </lineage>
</organism>